<evidence type="ECO:0000256" key="1">
    <source>
        <dbReference type="ARBA" id="ARBA00004651"/>
    </source>
</evidence>
<feature type="transmembrane region" description="Helical" evidence="7">
    <location>
        <begin position="146"/>
        <end position="169"/>
    </location>
</feature>
<evidence type="ECO:0000256" key="2">
    <source>
        <dbReference type="ARBA" id="ARBA00004936"/>
    </source>
</evidence>
<feature type="transmembrane region" description="Helical" evidence="7">
    <location>
        <begin position="92"/>
        <end position="112"/>
    </location>
</feature>
<dbReference type="InterPro" id="IPR050448">
    <property type="entry name" value="OpgB/LTA_synthase_biosynth"/>
</dbReference>
<dbReference type="RefSeq" id="WP_368846899.1">
    <property type="nucleotide sequence ID" value="NZ_CP194411.1"/>
</dbReference>
<evidence type="ECO:0000256" key="3">
    <source>
        <dbReference type="ARBA" id="ARBA00022475"/>
    </source>
</evidence>
<comment type="subcellular location">
    <subcellularLocation>
        <location evidence="1">Cell membrane</location>
        <topology evidence="1">Multi-pass membrane protein</topology>
    </subcellularLocation>
</comment>
<dbReference type="InterPro" id="IPR017850">
    <property type="entry name" value="Alkaline_phosphatase_core_sf"/>
</dbReference>
<evidence type="ECO:0000256" key="5">
    <source>
        <dbReference type="ARBA" id="ARBA00022989"/>
    </source>
</evidence>
<evidence type="ECO:0000313" key="9">
    <source>
        <dbReference type="EMBL" id="MEX5285172.1"/>
    </source>
</evidence>
<dbReference type="PROSITE" id="PS50862">
    <property type="entry name" value="AA_TRNA_LIGASE_II"/>
    <property type="match status" value="1"/>
</dbReference>
<keyword evidence="3" id="KW-1003">Cell membrane</keyword>
<evidence type="ECO:0000256" key="4">
    <source>
        <dbReference type="ARBA" id="ARBA00022692"/>
    </source>
</evidence>
<feature type="transmembrane region" description="Helical" evidence="7">
    <location>
        <begin position="181"/>
        <end position="201"/>
    </location>
</feature>
<dbReference type="InterPro" id="IPR000917">
    <property type="entry name" value="Sulfatase_N"/>
</dbReference>
<keyword evidence="10" id="KW-1185">Reference proteome</keyword>
<comment type="pathway">
    <text evidence="2">Cell wall biogenesis; lipoteichoic acid biosynthesis.</text>
</comment>
<evidence type="ECO:0000313" key="10">
    <source>
        <dbReference type="Proteomes" id="UP001559623"/>
    </source>
</evidence>
<dbReference type="Gene3D" id="3.40.720.10">
    <property type="entry name" value="Alkaline Phosphatase, subunit A"/>
    <property type="match status" value="1"/>
</dbReference>
<keyword evidence="6 7" id="KW-0472">Membrane</keyword>
<evidence type="ECO:0000256" key="6">
    <source>
        <dbReference type="ARBA" id="ARBA00023136"/>
    </source>
</evidence>
<sequence length="676" mass="77094">MFSLFFSGLQQDIKIALLPPLLCALFRLAFILVYRPKKTPAGEWRRWYHCFRYGFWWGMDFNAYVYIVALVFISLPGAFFSSYHAWGDAARLVVVTAYALVLYTAFIAKLIFYYHFHDIFNHLVFLGRNADKDNFRDIFFNQNHGMAVIFSYIPYTALCIAAALCLLALPQIPYPPLPEGWLQYAFNTAVFLASIAGYYWFHYGGTFLHRKKPEWDEVPAIVKDDVFMGKAVRDDLPVLAALWKQKVHPALTRSDDEAAALMAPVLPQKMEAGKSPLESFRREAKGARIEKPSHIFLLFLESHAQSLFDPLYDKLHLMEASKEWRAEPHTVSFPNFLPGGMISQPSLVSLLTGIFDADMELNENQSFWNGTVQTSLPLQLKKLGYRTSFWYGGSLTWSSLDHFVPGVGFDRAFGGTDICPKDAPRTWLGIYDHIFLEEAARRIEADGEDGFEFHFLYTTSHHGPYRMPFAEYGFDIEALMPEMPKALRQDPATWRRLGSAWYADQAALRFLKTMRKRYPDSLFIVTGDHSTGVLPLDFDIVPRREPNLREQLLTSFALSHPALGQEMFAGNAIGSHMNVPATLFELIAPQGFSYYALQKSLLEPVGHVVTPYCWMTRERLGSYVNSVEQDLGVSAELLPMAQDVRRFDDEQQAWCELTGWLVRHPEHLVRQGGTGA</sequence>
<dbReference type="InterPro" id="IPR006195">
    <property type="entry name" value="aa-tRNA-synth_II"/>
</dbReference>
<gene>
    <name evidence="9" type="ORF">QCO44_05905</name>
</gene>
<reference evidence="9 10" key="1">
    <citation type="submission" date="2023-04" db="EMBL/GenBank/DDBJ databases">
        <title>Genome Sequence of Selenomonas sputigena ATCC 33150.</title>
        <authorList>
            <person name="Miller D.P."/>
            <person name="Anvari S."/>
            <person name="Polson S.W."/>
            <person name="Macdonald M."/>
            <person name="Mcdowell J.V."/>
        </authorList>
    </citation>
    <scope>NUCLEOTIDE SEQUENCE [LARGE SCALE GENOMIC DNA]</scope>
    <source>
        <strain evidence="9 10">ATCC 33150</strain>
    </source>
</reference>
<accession>A0ABV3X4R0</accession>
<dbReference type="PANTHER" id="PTHR47371:SF3">
    <property type="entry name" value="PHOSPHOGLYCEROL TRANSFERASE I"/>
    <property type="match status" value="1"/>
</dbReference>
<dbReference type="PANTHER" id="PTHR47371">
    <property type="entry name" value="LIPOTEICHOIC ACID SYNTHASE"/>
    <property type="match status" value="1"/>
</dbReference>
<dbReference type="Proteomes" id="UP001559623">
    <property type="component" value="Unassembled WGS sequence"/>
</dbReference>
<keyword evidence="4 7" id="KW-0812">Transmembrane</keyword>
<organism evidence="9 10">
    <name type="scientific">Selenomonas sputigena</name>
    <dbReference type="NCBI Taxonomy" id="69823"/>
    <lineage>
        <taxon>Bacteria</taxon>
        <taxon>Bacillati</taxon>
        <taxon>Bacillota</taxon>
        <taxon>Negativicutes</taxon>
        <taxon>Selenomonadales</taxon>
        <taxon>Selenomonadaceae</taxon>
        <taxon>Selenomonas</taxon>
    </lineage>
</organism>
<keyword evidence="5 7" id="KW-1133">Transmembrane helix</keyword>
<evidence type="ECO:0000256" key="7">
    <source>
        <dbReference type="SAM" id="Phobius"/>
    </source>
</evidence>
<dbReference type="SUPFAM" id="SSF53649">
    <property type="entry name" value="Alkaline phosphatase-like"/>
    <property type="match status" value="1"/>
</dbReference>
<dbReference type="Pfam" id="PF00884">
    <property type="entry name" value="Sulfatase"/>
    <property type="match status" value="1"/>
</dbReference>
<dbReference type="EMBL" id="JARVLH010000003">
    <property type="protein sequence ID" value="MEX5285172.1"/>
    <property type="molecule type" value="Genomic_DNA"/>
</dbReference>
<feature type="transmembrane region" description="Helical" evidence="7">
    <location>
        <begin position="15"/>
        <end position="34"/>
    </location>
</feature>
<comment type="caution">
    <text evidence="9">The sequence shown here is derived from an EMBL/GenBank/DDBJ whole genome shotgun (WGS) entry which is preliminary data.</text>
</comment>
<feature type="transmembrane region" description="Helical" evidence="7">
    <location>
        <begin position="55"/>
        <end position="80"/>
    </location>
</feature>
<evidence type="ECO:0000259" key="8">
    <source>
        <dbReference type="PROSITE" id="PS50862"/>
    </source>
</evidence>
<proteinExistence type="predicted"/>
<name>A0ABV3X4R0_9FIRM</name>
<protein>
    <submittedName>
        <fullName evidence="9">Sulfatase-like hydrolase/transferase</fullName>
    </submittedName>
</protein>
<feature type="domain" description="Aminoacyl-transfer RNA synthetases class-II family profile" evidence="8">
    <location>
        <begin position="1"/>
        <end position="589"/>
    </location>
</feature>